<protein>
    <recommendedName>
        <fullName evidence="3">Alpha/beta hydrolase fold-3 domain-containing protein</fullName>
    </recommendedName>
</protein>
<name>A0A9Q1QIL6_9CARY</name>
<proteinExistence type="inferred from homology"/>
<dbReference type="InterPro" id="IPR013094">
    <property type="entry name" value="AB_hydrolase_3"/>
</dbReference>
<dbReference type="GO" id="GO:0016787">
    <property type="term" value="F:hydrolase activity"/>
    <property type="evidence" value="ECO:0007669"/>
    <property type="project" value="InterPro"/>
</dbReference>
<dbReference type="Pfam" id="PF07859">
    <property type="entry name" value="Abhydrolase_3"/>
    <property type="match status" value="1"/>
</dbReference>
<dbReference type="InterPro" id="IPR050466">
    <property type="entry name" value="Carboxylest/Gibb_receptor"/>
</dbReference>
<dbReference type="AlphaFoldDB" id="A0A9Q1QIL6"/>
<comment type="caution">
    <text evidence="4">The sequence shown here is derived from an EMBL/GenBank/DDBJ whole genome shotgun (WGS) entry which is preliminary data.</text>
</comment>
<feature type="chain" id="PRO_5040262949" description="Alpha/beta hydrolase fold-3 domain-containing protein" evidence="2">
    <location>
        <begin position="25"/>
        <end position="246"/>
    </location>
</feature>
<dbReference type="OrthoDB" id="408631at2759"/>
<organism evidence="4 5">
    <name type="scientific">Carnegiea gigantea</name>
    <dbReference type="NCBI Taxonomy" id="171969"/>
    <lineage>
        <taxon>Eukaryota</taxon>
        <taxon>Viridiplantae</taxon>
        <taxon>Streptophyta</taxon>
        <taxon>Embryophyta</taxon>
        <taxon>Tracheophyta</taxon>
        <taxon>Spermatophyta</taxon>
        <taxon>Magnoliopsida</taxon>
        <taxon>eudicotyledons</taxon>
        <taxon>Gunneridae</taxon>
        <taxon>Pentapetalae</taxon>
        <taxon>Caryophyllales</taxon>
        <taxon>Cactineae</taxon>
        <taxon>Cactaceae</taxon>
        <taxon>Cactoideae</taxon>
        <taxon>Echinocereeae</taxon>
        <taxon>Carnegiea</taxon>
    </lineage>
</organism>
<sequence>MSSIANLQLTLSLLLSIMPLLSSSSQLRQDPFRIEPYIIDYRNGTILRVFCIASPFSKNDTIYMGRLAAQARIIALSLDYTLYLDSFVLDSYDDAWAFLKWVVSHKFEAYLPRFDPWLANFGDLDRVFMGGDSAGDNIAHRMAIKAGQLPESVRLAGAFLTMSVDDSFINSDGPGAPSPCGLGCGRMMVYVAEDDELHERDVKDSGWPDQVELVEAEGEKHVFHIQNPHSKATDNLMKDVAEFLNA</sequence>
<dbReference type="InterPro" id="IPR029058">
    <property type="entry name" value="AB_hydrolase_fold"/>
</dbReference>
<feature type="signal peptide" evidence="2">
    <location>
        <begin position="1"/>
        <end position="24"/>
    </location>
</feature>
<reference evidence="4" key="1">
    <citation type="submission" date="2022-04" db="EMBL/GenBank/DDBJ databases">
        <title>Carnegiea gigantea Genome sequencing and assembly v2.</title>
        <authorList>
            <person name="Copetti D."/>
            <person name="Sanderson M.J."/>
            <person name="Burquez A."/>
            <person name="Wojciechowski M.F."/>
        </authorList>
    </citation>
    <scope>NUCLEOTIDE SEQUENCE</scope>
    <source>
        <strain evidence="4">SGP5-SGP5p</strain>
        <tissue evidence="4">Aerial part</tissue>
    </source>
</reference>
<dbReference type="PANTHER" id="PTHR23024">
    <property type="entry name" value="ARYLACETAMIDE DEACETYLASE"/>
    <property type="match status" value="1"/>
</dbReference>
<evidence type="ECO:0000313" key="5">
    <source>
        <dbReference type="Proteomes" id="UP001153076"/>
    </source>
</evidence>
<keyword evidence="2" id="KW-0732">Signal</keyword>
<accession>A0A9Q1QIL6</accession>
<dbReference type="Gene3D" id="3.40.50.1820">
    <property type="entry name" value="alpha/beta hydrolase"/>
    <property type="match status" value="1"/>
</dbReference>
<evidence type="ECO:0000259" key="3">
    <source>
        <dbReference type="Pfam" id="PF07859"/>
    </source>
</evidence>
<dbReference type="Proteomes" id="UP001153076">
    <property type="component" value="Unassembled WGS sequence"/>
</dbReference>
<evidence type="ECO:0000256" key="1">
    <source>
        <dbReference type="ARBA" id="ARBA00010515"/>
    </source>
</evidence>
<comment type="similarity">
    <text evidence="1">Belongs to the 'GDXG' lipolytic enzyme family.</text>
</comment>
<dbReference type="SUPFAM" id="SSF53474">
    <property type="entry name" value="alpha/beta-Hydrolases"/>
    <property type="match status" value="1"/>
</dbReference>
<feature type="domain" description="Alpha/beta hydrolase fold-3" evidence="3">
    <location>
        <begin position="50"/>
        <end position="165"/>
    </location>
</feature>
<gene>
    <name evidence="4" type="ORF">Cgig2_005740</name>
</gene>
<evidence type="ECO:0000256" key="2">
    <source>
        <dbReference type="SAM" id="SignalP"/>
    </source>
</evidence>
<evidence type="ECO:0000313" key="4">
    <source>
        <dbReference type="EMBL" id="KAJ8443189.1"/>
    </source>
</evidence>
<keyword evidence="5" id="KW-1185">Reference proteome</keyword>
<dbReference type="PANTHER" id="PTHR23024:SF551">
    <property type="entry name" value="2-HYDROXYISOFLAVANONE DEHYDRATASE-LIKE"/>
    <property type="match status" value="1"/>
</dbReference>
<dbReference type="EMBL" id="JAKOGI010000125">
    <property type="protein sequence ID" value="KAJ8443189.1"/>
    <property type="molecule type" value="Genomic_DNA"/>
</dbReference>